<keyword evidence="4" id="KW-1185">Reference proteome</keyword>
<dbReference type="Gene3D" id="1.10.3210.10">
    <property type="entry name" value="Hypothetical protein af1432"/>
    <property type="match status" value="1"/>
</dbReference>
<evidence type="ECO:0000259" key="2">
    <source>
        <dbReference type="PROSITE" id="PS51833"/>
    </source>
</evidence>
<evidence type="ECO:0000313" key="3">
    <source>
        <dbReference type="EMBL" id="GGI91600.1"/>
    </source>
</evidence>
<sequence>MFKKLFYRLFNIRSQQTVAEPKSLSKATASKPHDFSGSPLRQTTIPQPTPADLAHEPVDTSALFYNLLFVSQGRDSGGIANSLERQVMHQVESALLIPEDIAANILKLPTQAMALNNLLADDNVDIKDVILILQRDPVLSAEILKLCNTSLFRRNEKEVTSIQQAVVQLGRTQLRRLITTCSIKQTMEIKPIYFRRFGAQIWRHSMQVAYLCGELAEADVETAYVVGLLHDVGKIAIFKMLLDTFAQASPNEQPESRLFKQVMTTKSLLLSAKLTECWDLPSHFSSVLIQLVNADLSPDSPMAKVVWRANLISEASMLKQENKLSEGQLNDLLNRVELSYEHFCKYHHKLQQM</sequence>
<feature type="region of interest" description="Disordered" evidence="1">
    <location>
        <begin position="21"/>
        <end position="51"/>
    </location>
</feature>
<dbReference type="InterPro" id="IPR013976">
    <property type="entry name" value="HDOD"/>
</dbReference>
<accession>A0A917NDB7</accession>
<dbReference type="EMBL" id="BMPZ01000012">
    <property type="protein sequence ID" value="GGI91600.1"/>
    <property type="molecule type" value="Genomic_DNA"/>
</dbReference>
<dbReference type="PANTHER" id="PTHR33525">
    <property type="match status" value="1"/>
</dbReference>
<dbReference type="PROSITE" id="PS51833">
    <property type="entry name" value="HDOD"/>
    <property type="match status" value="1"/>
</dbReference>
<dbReference type="InterPro" id="IPR003607">
    <property type="entry name" value="HD/PDEase_dom"/>
</dbReference>
<feature type="domain" description="HDOD" evidence="2">
    <location>
        <begin position="105"/>
        <end position="294"/>
    </location>
</feature>
<dbReference type="PANTHER" id="PTHR33525:SF6">
    <property type="entry name" value="HDOD DOMAIN-CONTAINING PROTEIN"/>
    <property type="match status" value="1"/>
</dbReference>
<dbReference type="RefSeq" id="WP_188922669.1">
    <property type="nucleotide sequence ID" value="NZ_BMPZ01000012.1"/>
</dbReference>
<comment type="caution">
    <text evidence="3">The sequence shown here is derived from an EMBL/GenBank/DDBJ whole genome shotgun (WGS) entry which is preliminary data.</text>
</comment>
<dbReference type="SUPFAM" id="SSF109604">
    <property type="entry name" value="HD-domain/PDEase-like"/>
    <property type="match status" value="1"/>
</dbReference>
<dbReference type="CDD" id="cd00077">
    <property type="entry name" value="HDc"/>
    <property type="match status" value="1"/>
</dbReference>
<dbReference type="Proteomes" id="UP000613743">
    <property type="component" value="Unassembled WGS sequence"/>
</dbReference>
<reference evidence="3" key="1">
    <citation type="journal article" date="2014" name="Int. J. Syst. Evol. Microbiol.">
        <title>Complete genome sequence of Corynebacterium casei LMG S-19264T (=DSM 44701T), isolated from a smear-ripened cheese.</title>
        <authorList>
            <consortium name="US DOE Joint Genome Institute (JGI-PGF)"/>
            <person name="Walter F."/>
            <person name="Albersmeier A."/>
            <person name="Kalinowski J."/>
            <person name="Ruckert C."/>
        </authorList>
    </citation>
    <scope>NUCLEOTIDE SEQUENCE</scope>
    <source>
        <strain evidence="3">JCM 30804</strain>
    </source>
</reference>
<dbReference type="Pfam" id="PF08668">
    <property type="entry name" value="HDOD"/>
    <property type="match status" value="1"/>
</dbReference>
<dbReference type="InterPro" id="IPR052340">
    <property type="entry name" value="RNase_Y/CdgJ"/>
</dbReference>
<gene>
    <name evidence="3" type="ORF">GCM10009332_31210</name>
</gene>
<protein>
    <submittedName>
        <fullName evidence="3">Metal-dependent phosphohydrolase</fullName>
    </submittedName>
</protein>
<evidence type="ECO:0000256" key="1">
    <source>
        <dbReference type="SAM" id="MobiDB-lite"/>
    </source>
</evidence>
<evidence type="ECO:0000313" key="4">
    <source>
        <dbReference type="Proteomes" id="UP000613743"/>
    </source>
</evidence>
<organism evidence="3 4">
    <name type="scientific">Shewanella gelidii</name>
    <dbReference type="NCBI Taxonomy" id="1642821"/>
    <lineage>
        <taxon>Bacteria</taxon>
        <taxon>Pseudomonadati</taxon>
        <taxon>Pseudomonadota</taxon>
        <taxon>Gammaproteobacteria</taxon>
        <taxon>Alteromonadales</taxon>
        <taxon>Shewanellaceae</taxon>
        <taxon>Shewanella</taxon>
    </lineage>
</organism>
<dbReference type="SMART" id="SM00471">
    <property type="entry name" value="HDc"/>
    <property type="match status" value="1"/>
</dbReference>
<proteinExistence type="predicted"/>
<reference evidence="3" key="2">
    <citation type="submission" date="2020-09" db="EMBL/GenBank/DDBJ databases">
        <authorList>
            <person name="Sun Q."/>
            <person name="Ohkuma M."/>
        </authorList>
    </citation>
    <scope>NUCLEOTIDE SEQUENCE</scope>
    <source>
        <strain evidence="3">JCM 30804</strain>
    </source>
</reference>
<name>A0A917NDB7_9GAMM</name>
<dbReference type="AlphaFoldDB" id="A0A917NDB7"/>